<feature type="active site" description="Proton acceptor" evidence="3">
    <location>
        <position position="198"/>
    </location>
</feature>
<feature type="site" description="Could be important to modulate the pK values of the two catalytic cysteine residues" evidence="3">
    <location>
        <position position="188"/>
    </location>
</feature>
<dbReference type="Pfam" id="PF01678">
    <property type="entry name" value="DAP_epimerase"/>
    <property type="match status" value="2"/>
</dbReference>
<keyword evidence="6" id="KW-1185">Reference proteome</keyword>
<feature type="site" description="Could be important to modulate the pK values of the two catalytic cysteine residues" evidence="3">
    <location>
        <position position="138"/>
    </location>
</feature>
<dbReference type="Proteomes" id="UP001501126">
    <property type="component" value="Unassembled WGS sequence"/>
</dbReference>
<keyword evidence="2 3" id="KW-0413">Isomerase</keyword>
<keyword evidence="3" id="KW-0028">Amino-acid biosynthesis</keyword>
<comment type="subunit">
    <text evidence="3">Homodimer.</text>
</comment>
<reference evidence="5 6" key="1">
    <citation type="journal article" date="2019" name="Int. J. Syst. Evol. Microbiol.">
        <title>The Global Catalogue of Microorganisms (GCM) 10K type strain sequencing project: providing services to taxonomists for standard genome sequencing and annotation.</title>
        <authorList>
            <consortium name="The Broad Institute Genomics Platform"/>
            <consortium name="The Broad Institute Genome Sequencing Center for Infectious Disease"/>
            <person name="Wu L."/>
            <person name="Ma J."/>
        </authorList>
    </citation>
    <scope>NUCLEOTIDE SEQUENCE [LARGE SCALE GENOMIC DNA]</scope>
    <source>
        <strain evidence="5 6">JCM 16083</strain>
    </source>
</reference>
<comment type="caution">
    <text evidence="5">The sequence shown here is derived from an EMBL/GenBank/DDBJ whole genome shotgun (WGS) entry which is preliminary data.</text>
</comment>
<name>A0ABN1MQ60_9FLAO</name>
<evidence type="ECO:0000256" key="2">
    <source>
        <dbReference type="ARBA" id="ARBA00023235"/>
    </source>
</evidence>
<evidence type="ECO:0000256" key="4">
    <source>
        <dbReference type="NCBIfam" id="TIGR00652"/>
    </source>
</evidence>
<feature type="binding site" evidence="3">
    <location>
        <begin position="199"/>
        <end position="200"/>
    </location>
    <ligand>
        <name>substrate</name>
    </ligand>
</feature>
<comment type="similarity">
    <text evidence="1 3">Belongs to the diaminopimelate epimerase family.</text>
</comment>
<accession>A0ABN1MQ60</accession>
<comment type="pathway">
    <text evidence="3">Amino-acid biosynthesis; L-lysine biosynthesis via DAP pathway; DL-2,6-diaminopimelate from LL-2,6-diaminopimelate: step 1/1.</text>
</comment>
<dbReference type="InterPro" id="IPR001653">
    <property type="entry name" value="DAP_epimerase_DapF"/>
</dbReference>
<dbReference type="RefSeq" id="WP_343786883.1">
    <property type="nucleotide sequence ID" value="NZ_BAAAFH010000011.1"/>
</dbReference>
<dbReference type="HAMAP" id="MF_00197">
    <property type="entry name" value="DAP_epimerase"/>
    <property type="match status" value="1"/>
</dbReference>
<feature type="binding site" evidence="3">
    <location>
        <position position="170"/>
    </location>
    <ligand>
        <name>substrate</name>
    </ligand>
</feature>
<dbReference type="SUPFAM" id="SSF54506">
    <property type="entry name" value="Diaminopimelate epimerase-like"/>
    <property type="match status" value="2"/>
</dbReference>
<organism evidence="5 6">
    <name type="scientific">Wandonia haliotis</name>
    <dbReference type="NCBI Taxonomy" id="574963"/>
    <lineage>
        <taxon>Bacteria</taxon>
        <taxon>Pseudomonadati</taxon>
        <taxon>Bacteroidota</taxon>
        <taxon>Flavobacteriia</taxon>
        <taxon>Flavobacteriales</taxon>
        <taxon>Crocinitomicaceae</taxon>
        <taxon>Wandonia</taxon>
    </lineage>
</organism>
<dbReference type="PANTHER" id="PTHR31689:SF0">
    <property type="entry name" value="DIAMINOPIMELATE EPIMERASE"/>
    <property type="match status" value="1"/>
</dbReference>
<evidence type="ECO:0000256" key="1">
    <source>
        <dbReference type="ARBA" id="ARBA00010219"/>
    </source>
</evidence>
<feature type="binding site" evidence="3">
    <location>
        <position position="65"/>
    </location>
    <ligand>
        <name>substrate</name>
    </ligand>
</feature>
<evidence type="ECO:0000256" key="3">
    <source>
        <dbReference type="HAMAP-Rule" id="MF_00197"/>
    </source>
</evidence>
<dbReference type="Gene3D" id="3.10.310.10">
    <property type="entry name" value="Diaminopimelate Epimerase, Chain A, domain 1"/>
    <property type="match status" value="2"/>
</dbReference>
<keyword evidence="3" id="KW-0963">Cytoplasm</keyword>
<dbReference type="EC" id="5.1.1.7" evidence="3 4"/>
<keyword evidence="3" id="KW-0457">Lysine biosynthesis</keyword>
<dbReference type="PANTHER" id="PTHR31689">
    <property type="entry name" value="DIAMINOPIMELATE EPIMERASE, CHLOROPLASTIC"/>
    <property type="match status" value="1"/>
</dbReference>
<comment type="subcellular location">
    <subcellularLocation>
        <location evidence="3">Cytoplasm</location>
    </subcellularLocation>
</comment>
<gene>
    <name evidence="3 5" type="primary">dapF</name>
    <name evidence="5" type="ORF">GCM10009118_18280</name>
</gene>
<evidence type="ECO:0000313" key="5">
    <source>
        <dbReference type="EMBL" id="GAA0875419.1"/>
    </source>
</evidence>
<sequence length="260" mass="29014">MTIHFSKYQGTGNDFIMIDAIHSDYPELTEEQIRFLCSGKFGVGADGLIRLEKKPGVDFYVNYYNSDGSQSFCGNGARCAIAFAFSCGIVSDDCRFGAIDGVHEGEMLPDGTVRLKMGEISGFRKIEEDYFLDTGSPHYVRFLEQETFPDIVTFGKQIRYNDEFCAIGTNVNHVLEKKDGTLWVETYERGVEDETYSCGTGVTAVALLHGKIRNEQEGSRTIVTKGGTLNVRWKINEQGAYEEVWLEGPAVLVFKGEIDV</sequence>
<dbReference type="NCBIfam" id="TIGR00652">
    <property type="entry name" value="DapF"/>
    <property type="match status" value="1"/>
</dbReference>
<protein>
    <recommendedName>
        <fullName evidence="3 4">Diaminopimelate epimerase</fullName>
        <shortName evidence="3">DAP epimerase</shortName>
        <ecNumber evidence="3 4">5.1.1.7</ecNumber>
    </recommendedName>
    <alternativeName>
        <fullName evidence="3">PLP-independent amino acid racemase</fullName>
    </alternativeName>
</protein>
<feature type="binding site" evidence="3">
    <location>
        <begin position="74"/>
        <end position="75"/>
    </location>
    <ligand>
        <name>substrate</name>
    </ligand>
</feature>
<dbReference type="EMBL" id="BAAAFH010000011">
    <property type="protein sequence ID" value="GAA0875419.1"/>
    <property type="molecule type" value="Genomic_DNA"/>
</dbReference>
<feature type="binding site" evidence="3">
    <location>
        <begin position="188"/>
        <end position="189"/>
    </location>
    <ligand>
        <name>substrate</name>
    </ligand>
</feature>
<feature type="binding site" evidence="3">
    <location>
        <position position="13"/>
    </location>
    <ligand>
        <name>substrate</name>
    </ligand>
</feature>
<comment type="function">
    <text evidence="3">Catalyzes the stereoinversion of LL-2,6-diaminopimelate (L,L-DAP) to meso-diaminopimelate (meso-DAP), a precursor of L-lysine and an essential component of the bacterial peptidoglycan.</text>
</comment>
<comment type="caution">
    <text evidence="3">Lacks conserved residue(s) required for the propagation of feature annotation.</text>
</comment>
<feature type="active site" description="Proton donor" evidence="3">
    <location>
        <position position="73"/>
    </location>
</feature>
<evidence type="ECO:0000313" key="6">
    <source>
        <dbReference type="Proteomes" id="UP001501126"/>
    </source>
</evidence>
<proteinExistence type="inferred from homology"/>
<comment type="catalytic activity">
    <reaction evidence="3">
        <text>(2S,6S)-2,6-diaminopimelate = meso-2,6-diaminopimelate</text>
        <dbReference type="Rhea" id="RHEA:15393"/>
        <dbReference type="ChEBI" id="CHEBI:57609"/>
        <dbReference type="ChEBI" id="CHEBI:57791"/>
        <dbReference type="EC" id="5.1.1.7"/>
    </reaction>
</comment>